<dbReference type="GO" id="GO:0070497">
    <property type="term" value="F:6-carboxytetrahydropterin synthase activity"/>
    <property type="evidence" value="ECO:0007669"/>
    <property type="project" value="UniProtKB-EC"/>
</dbReference>
<evidence type="ECO:0000313" key="8">
    <source>
        <dbReference type="Proteomes" id="UP000009080"/>
    </source>
</evidence>
<dbReference type="RefSeq" id="WP_015819007.1">
    <property type="nucleotide sequence ID" value="NC_012997.1"/>
</dbReference>
<dbReference type="EMBL" id="CP001614">
    <property type="protein sequence ID" value="ACR12894.1"/>
    <property type="molecule type" value="Genomic_DNA"/>
</dbReference>
<evidence type="ECO:0000256" key="6">
    <source>
        <dbReference type="ARBA" id="ARBA00048807"/>
    </source>
</evidence>
<dbReference type="Pfam" id="PF01242">
    <property type="entry name" value="PTPS"/>
    <property type="match status" value="2"/>
</dbReference>
<dbReference type="HOGENOM" id="CLU_962682_0_0_6"/>
<organism evidence="7 8">
    <name type="scientific">Teredinibacter turnerae (strain ATCC 39867 / T7901)</name>
    <dbReference type="NCBI Taxonomy" id="377629"/>
    <lineage>
        <taxon>Bacteria</taxon>
        <taxon>Pseudomonadati</taxon>
        <taxon>Pseudomonadota</taxon>
        <taxon>Gammaproteobacteria</taxon>
        <taxon>Cellvibrionales</taxon>
        <taxon>Cellvibrionaceae</taxon>
        <taxon>Teredinibacter</taxon>
    </lineage>
</organism>
<evidence type="ECO:0000313" key="7">
    <source>
        <dbReference type="EMBL" id="ACR12894.1"/>
    </source>
</evidence>
<dbReference type="KEGG" id="ttu:TERTU_1152"/>
<sequence>MLLFVDQLTNVDFSYLDPERGLVGETWLAGVELEGALDDQGMVCDFGTVKAKSRHWLDDTIDHCLLVPAEHPAIAIVDANGNYEITMTLTSGETLFCKAPKQAITLVKTKHINEASVGEWCVSQLLKLYPASVKSVAVSFVPEVIDGPYYHYSHGLRKHAGNCQRIAHGHRSKLEVKIDGKAAVEVTAKWAELWRDIYIGSTPDLINDSGDQYTFAYTAAQGEFRLSLPKRLCYLIDTDSTVELIASHIVQQIKSRFPENSVSVRAYEGLAKGAVCSL</sequence>
<comment type="pathway">
    <text evidence="1">Purine metabolism; 7-cyano-7-deazaguanine biosynthesis.</text>
</comment>
<dbReference type="EC" id="4.1.2.50" evidence="3"/>
<dbReference type="AlphaFoldDB" id="C5BR66"/>
<dbReference type="InterPro" id="IPR038418">
    <property type="entry name" value="6-PTP_synth/QueD_sf"/>
</dbReference>
<gene>
    <name evidence="7" type="ordered locus">TERTU_1152</name>
</gene>
<dbReference type="UniPathway" id="UPA00391"/>
<protein>
    <recommendedName>
        <fullName evidence="4">6-carboxy-5,6,7,8-tetrahydropterin synthase</fullName>
        <ecNumber evidence="3">4.1.2.50</ecNumber>
    </recommendedName>
    <alternativeName>
        <fullName evidence="5">Queuosine biosynthesis protein QueD</fullName>
    </alternativeName>
</protein>
<dbReference type="Proteomes" id="UP000009080">
    <property type="component" value="Chromosome"/>
</dbReference>
<accession>C5BR66</accession>
<dbReference type="SUPFAM" id="SSF55620">
    <property type="entry name" value="Tetrahydrobiopterin biosynthesis enzymes-like"/>
    <property type="match status" value="2"/>
</dbReference>
<comment type="catalytic activity">
    <reaction evidence="6">
        <text>7,8-dihydroneopterin 3'-triphosphate + H2O = 6-carboxy-5,6,7,8-tetrahydropterin + triphosphate + acetaldehyde + 2 H(+)</text>
        <dbReference type="Rhea" id="RHEA:27966"/>
        <dbReference type="ChEBI" id="CHEBI:15343"/>
        <dbReference type="ChEBI" id="CHEBI:15377"/>
        <dbReference type="ChEBI" id="CHEBI:15378"/>
        <dbReference type="ChEBI" id="CHEBI:18036"/>
        <dbReference type="ChEBI" id="CHEBI:58462"/>
        <dbReference type="ChEBI" id="CHEBI:61032"/>
        <dbReference type="EC" id="4.1.2.50"/>
    </reaction>
</comment>
<dbReference type="STRING" id="377629.TERTU_1152"/>
<evidence type="ECO:0000256" key="3">
    <source>
        <dbReference type="ARBA" id="ARBA00012982"/>
    </source>
</evidence>
<reference evidence="7 8" key="1">
    <citation type="journal article" date="2009" name="PLoS ONE">
        <title>The complete genome of Teredinibacter turnerae T7901: an intracellular endosymbiont of marine wood-boring bivalves (shipworms).</title>
        <authorList>
            <person name="Yang J.C."/>
            <person name="Madupu R."/>
            <person name="Durkin A.S."/>
            <person name="Ekborg N.A."/>
            <person name="Pedamallu C.S."/>
            <person name="Hostetler J.B."/>
            <person name="Radune D."/>
            <person name="Toms B.S."/>
            <person name="Henrissat B."/>
            <person name="Coutinho P.M."/>
            <person name="Schwarz S."/>
            <person name="Field L."/>
            <person name="Trindade-Silva A.E."/>
            <person name="Soares C.A.G."/>
            <person name="Elshahawi S."/>
            <person name="Hanora A."/>
            <person name="Schmidt E.W."/>
            <person name="Haygood M.G."/>
            <person name="Posfai J."/>
            <person name="Benner J."/>
            <person name="Madinger C."/>
            <person name="Nove J."/>
            <person name="Anton B."/>
            <person name="Chaudhary K."/>
            <person name="Foster J."/>
            <person name="Holman A."/>
            <person name="Kumar S."/>
            <person name="Lessard P.A."/>
            <person name="Luyten Y.A."/>
            <person name="Slatko B."/>
            <person name="Wood N."/>
            <person name="Wu B."/>
            <person name="Teplitski M."/>
            <person name="Mougous J.D."/>
            <person name="Ward N."/>
            <person name="Eisen J.A."/>
            <person name="Badger J.H."/>
            <person name="Distel D.L."/>
        </authorList>
    </citation>
    <scope>NUCLEOTIDE SEQUENCE [LARGE SCALE GENOMIC DNA]</scope>
    <source>
        <strain evidence="8">ATCC 39867 / T7901</strain>
    </source>
</reference>
<name>C5BR66_TERTT</name>
<evidence type="ECO:0000256" key="2">
    <source>
        <dbReference type="ARBA" id="ARBA00008900"/>
    </source>
</evidence>
<evidence type="ECO:0000256" key="1">
    <source>
        <dbReference type="ARBA" id="ARBA00005061"/>
    </source>
</evidence>
<proteinExistence type="inferred from homology"/>
<evidence type="ECO:0000256" key="4">
    <source>
        <dbReference type="ARBA" id="ARBA00018141"/>
    </source>
</evidence>
<dbReference type="Gene3D" id="3.30.479.10">
    <property type="entry name" value="6-pyruvoyl tetrahydropterin synthase/QueD"/>
    <property type="match status" value="2"/>
</dbReference>
<dbReference type="eggNOG" id="COG0720">
    <property type="taxonomic scope" value="Bacteria"/>
</dbReference>
<dbReference type="InterPro" id="IPR007115">
    <property type="entry name" value="6-PTP_synth/QueD"/>
</dbReference>
<dbReference type="OrthoDB" id="5820615at2"/>
<keyword evidence="8" id="KW-1185">Reference proteome</keyword>
<comment type="similarity">
    <text evidence="2">Belongs to the PTPS family. QueD subfamily.</text>
</comment>
<evidence type="ECO:0000256" key="5">
    <source>
        <dbReference type="ARBA" id="ARBA00031449"/>
    </source>
</evidence>